<keyword evidence="2" id="KW-1133">Transmembrane helix</keyword>
<feature type="compositionally biased region" description="Low complexity" evidence="1">
    <location>
        <begin position="357"/>
        <end position="372"/>
    </location>
</feature>
<feature type="compositionally biased region" description="Polar residues" evidence="1">
    <location>
        <begin position="99"/>
        <end position="113"/>
    </location>
</feature>
<feature type="compositionally biased region" description="Acidic residues" evidence="1">
    <location>
        <begin position="214"/>
        <end position="229"/>
    </location>
</feature>
<feature type="compositionally biased region" description="Polar residues" evidence="1">
    <location>
        <begin position="306"/>
        <end position="315"/>
    </location>
</feature>
<dbReference type="GeneID" id="4318630"/>
<keyword evidence="2" id="KW-0472">Membrane</keyword>
<keyword evidence="2" id="KW-0812">Transmembrane</keyword>
<protein>
    <submittedName>
        <fullName evidence="3">Uncharacterized protein</fullName>
    </submittedName>
</protein>
<dbReference type="VEuPathDB" id="FungiDB:ATEG_03821"/>
<dbReference type="EMBL" id="CH476598">
    <property type="protein sequence ID" value="EAU35623.1"/>
    <property type="molecule type" value="Genomic_DNA"/>
</dbReference>
<evidence type="ECO:0000313" key="3">
    <source>
        <dbReference type="EMBL" id="EAU35623.1"/>
    </source>
</evidence>
<organism evidence="3 4">
    <name type="scientific">Aspergillus terreus (strain NIH 2624 / FGSC A1156)</name>
    <dbReference type="NCBI Taxonomy" id="341663"/>
    <lineage>
        <taxon>Eukaryota</taxon>
        <taxon>Fungi</taxon>
        <taxon>Dikarya</taxon>
        <taxon>Ascomycota</taxon>
        <taxon>Pezizomycotina</taxon>
        <taxon>Eurotiomycetes</taxon>
        <taxon>Eurotiomycetidae</taxon>
        <taxon>Eurotiales</taxon>
        <taxon>Aspergillaceae</taxon>
        <taxon>Aspergillus</taxon>
        <taxon>Aspergillus subgen. Circumdati</taxon>
    </lineage>
</organism>
<evidence type="ECO:0000313" key="4">
    <source>
        <dbReference type="Proteomes" id="UP000007963"/>
    </source>
</evidence>
<accession>Q0CR63</accession>
<dbReference type="HOGENOM" id="CLU_058457_0_0_1"/>
<feature type="compositionally biased region" description="Low complexity" evidence="1">
    <location>
        <begin position="199"/>
        <end position="213"/>
    </location>
</feature>
<feature type="transmembrane region" description="Helical" evidence="2">
    <location>
        <begin position="12"/>
        <end position="37"/>
    </location>
</feature>
<feature type="region of interest" description="Disordered" evidence="1">
    <location>
        <begin position="269"/>
        <end position="421"/>
    </location>
</feature>
<dbReference type="OrthoDB" id="4492972at2759"/>
<name>Q0CR63_ASPTN</name>
<feature type="region of interest" description="Disordered" evidence="1">
    <location>
        <begin position="189"/>
        <end position="229"/>
    </location>
</feature>
<feature type="region of interest" description="Disordered" evidence="1">
    <location>
        <begin position="77"/>
        <end position="127"/>
    </location>
</feature>
<dbReference type="AlphaFoldDB" id="Q0CR63"/>
<evidence type="ECO:0000256" key="1">
    <source>
        <dbReference type="SAM" id="MobiDB-lite"/>
    </source>
</evidence>
<dbReference type="Proteomes" id="UP000007963">
    <property type="component" value="Unassembled WGS sequence"/>
</dbReference>
<dbReference type="OMA" id="LPWRHRQ"/>
<evidence type="ECO:0000256" key="2">
    <source>
        <dbReference type="SAM" id="Phobius"/>
    </source>
</evidence>
<proteinExistence type="predicted"/>
<sequence>MPSIITSAIYFPFLLIFSIPLAFTAYLTVCASILVVFARLSLISLELGRELFYAVVSKNFIIPKSDSWSLFNFAPSEPTTPRSAPRRRSGDHGAPHMPTTPTSQHWSSRSQPDLSHRPFRRTSSISSDGVADHDHFFYNQDVTGRPNWDEGRRPTPLSFSGAFQGFISGDEGRDFEGLGGWRCGPSIASRLHSANTHPSRTSSTSSRSRPANDAVDEAAAADDDEDDPDERAWLSINRRLALPSQPLSHRNSGTDLGEHILPWRHRQMVASPGAGRESPTRRHHNRSATTSMLVSLARRERPLSPSGVSLSTTPALSPYSRAISPRSHSQAPSPVTVPTIDNQISSPPVDRSGGYFAARPGGSSAASSATSPEDTTPMEERRPSRAAGRSVAHYPAGVRYRRRSLSGPNPAGLFSPWSTRT</sequence>
<reference evidence="4" key="1">
    <citation type="submission" date="2005-09" db="EMBL/GenBank/DDBJ databases">
        <title>Annotation of the Aspergillus terreus NIH2624 genome.</title>
        <authorList>
            <person name="Birren B.W."/>
            <person name="Lander E.S."/>
            <person name="Galagan J.E."/>
            <person name="Nusbaum C."/>
            <person name="Devon K."/>
            <person name="Henn M."/>
            <person name="Ma L.-J."/>
            <person name="Jaffe D.B."/>
            <person name="Butler J."/>
            <person name="Alvarez P."/>
            <person name="Gnerre S."/>
            <person name="Grabherr M."/>
            <person name="Kleber M."/>
            <person name="Mauceli E.W."/>
            <person name="Brockman W."/>
            <person name="Rounsley S."/>
            <person name="Young S.K."/>
            <person name="LaButti K."/>
            <person name="Pushparaj V."/>
            <person name="DeCaprio D."/>
            <person name="Crawford M."/>
            <person name="Koehrsen M."/>
            <person name="Engels R."/>
            <person name="Montgomery P."/>
            <person name="Pearson M."/>
            <person name="Howarth C."/>
            <person name="Larson L."/>
            <person name="Luoma S."/>
            <person name="White J."/>
            <person name="Alvarado L."/>
            <person name="Kodira C.D."/>
            <person name="Zeng Q."/>
            <person name="Oleary S."/>
            <person name="Yandava C."/>
            <person name="Denning D.W."/>
            <person name="Nierman W.C."/>
            <person name="Milne T."/>
            <person name="Madden K."/>
        </authorList>
    </citation>
    <scope>NUCLEOTIDE SEQUENCE [LARGE SCALE GENOMIC DNA]</scope>
    <source>
        <strain evidence="4">NIH 2624 / FGSC A1156</strain>
    </source>
</reference>
<dbReference type="eggNOG" id="ENOG502SAXD">
    <property type="taxonomic scope" value="Eukaryota"/>
</dbReference>
<dbReference type="RefSeq" id="XP_001212999.1">
    <property type="nucleotide sequence ID" value="XM_001212999.1"/>
</dbReference>
<gene>
    <name evidence="3" type="ORF">ATEG_03821</name>
</gene>